<gene>
    <name evidence="2" type="ORF">ACJRO7_016809</name>
</gene>
<dbReference type="PANTHER" id="PTHR33736">
    <property type="entry name" value="F-BOX PROTEIN-RELATED"/>
    <property type="match status" value="1"/>
</dbReference>
<comment type="caution">
    <text evidence="2">The sequence shown here is derived from an EMBL/GenBank/DDBJ whole genome shotgun (WGS) entry which is preliminary data.</text>
</comment>
<proteinExistence type="predicted"/>
<sequence>MLEPKEAVSTPVPFPSPGDECSDLGDSLRLSWVLIDSEGRRAMNLSSAAPVSIQRHWLSGEVHARFATILSSGERGKSQFCPHVGQSGLGFLLLIHISSRTFCLFSRRRK</sequence>
<name>A0ABD3KV96_EUCGL</name>
<dbReference type="AlphaFoldDB" id="A0ABD3KV96"/>
<organism evidence="2 3">
    <name type="scientific">Eucalyptus globulus</name>
    <name type="common">Tasmanian blue gum</name>
    <dbReference type="NCBI Taxonomy" id="34317"/>
    <lineage>
        <taxon>Eukaryota</taxon>
        <taxon>Viridiplantae</taxon>
        <taxon>Streptophyta</taxon>
        <taxon>Embryophyta</taxon>
        <taxon>Tracheophyta</taxon>
        <taxon>Spermatophyta</taxon>
        <taxon>Magnoliopsida</taxon>
        <taxon>eudicotyledons</taxon>
        <taxon>Gunneridae</taxon>
        <taxon>Pentapetalae</taxon>
        <taxon>rosids</taxon>
        <taxon>malvids</taxon>
        <taxon>Myrtales</taxon>
        <taxon>Myrtaceae</taxon>
        <taxon>Myrtoideae</taxon>
        <taxon>Eucalypteae</taxon>
        <taxon>Eucalyptus</taxon>
    </lineage>
</organism>
<dbReference type="Proteomes" id="UP001634007">
    <property type="component" value="Unassembled WGS sequence"/>
</dbReference>
<protein>
    <submittedName>
        <fullName evidence="2">Uncharacterized protein</fullName>
    </submittedName>
</protein>
<accession>A0ABD3KV96</accession>
<feature type="region of interest" description="Disordered" evidence="1">
    <location>
        <begin position="1"/>
        <end position="22"/>
    </location>
</feature>
<dbReference type="InterPro" id="IPR045283">
    <property type="entry name" value="AT3G44326-like"/>
</dbReference>
<keyword evidence="3" id="KW-1185">Reference proteome</keyword>
<dbReference type="EMBL" id="JBJKBG010000004">
    <property type="protein sequence ID" value="KAL3741236.1"/>
    <property type="molecule type" value="Genomic_DNA"/>
</dbReference>
<evidence type="ECO:0000256" key="1">
    <source>
        <dbReference type="SAM" id="MobiDB-lite"/>
    </source>
</evidence>
<reference evidence="2 3" key="1">
    <citation type="submission" date="2024-11" db="EMBL/GenBank/DDBJ databases">
        <title>Chromosome-level genome assembly of Eucalyptus globulus Labill. provides insights into its genome evolution.</title>
        <authorList>
            <person name="Li X."/>
        </authorList>
    </citation>
    <scope>NUCLEOTIDE SEQUENCE [LARGE SCALE GENOMIC DNA]</scope>
    <source>
        <strain evidence="2">CL2024</strain>
        <tissue evidence="2">Fresh tender leaves</tissue>
    </source>
</reference>
<evidence type="ECO:0000313" key="2">
    <source>
        <dbReference type="EMBL" id="KAL3741236.1"/>
    </source>
</evidence>
<dbReference type="PANTHER" id="PTHR33736:SF13">
    <property type="entry name" value="OS11G0155100 PROTEIN"/>
    <property type="match status" value="1"/>
</dbReference>
<evidence type="ECO:0000313" key="3">
    <source>
        <dbReference type="Proteomes" id="UP001634007"/>
    </source>
</evidence>